<evidence type="ECO:0000256" key="6">
    <source>
        <dbReference type="ARBA" id="ARBA00022617"/>
    </source>
</evidence>
<dbReference type="GO" id="GO:0005743">
    <property type="term" value="C:mitochondrial inner membrane"/>
    <property type="evidence" value="ECO:0007669"/>
    <property type="project" value="UniProtKB-SubCell"/>
</dbReference>
<evidence type="ECO:0000256" key="26">
    <source>
        <dbReference type="ARBA" id="ARBA00079181"/>
    </source>
</evidence>
<evidence type="ECO:0000256" key="3">
    <source>
        <dbReference type="ARBA" id="ARBA00004448"/>
    </source>
</evidence>
<dbReference type="PANTHER" id="PTHR24300">
    <property type="entry name" value="CYTOCHROME P450 508A4-RELATED"/>
    <property type="match status" value="1"/>
</dbReference>
<evidence type="ECO:0000256" key="13">
    <source>
        <dbReference type="ARBA" id="ARBA00023002"/>
    </source>
</evidence>
<evidence type="ECO:0000256" key="1">
    <source>
        <dbReference type="ARBA" id="ARBA00001971"/>
    </source>
</evidence>
<evidence type="ECO:0000256" key="11">
    <source>
        <dbReference type="ARBA" id="ARBA00022848"/>
    </source>
</evidence>
<dbReference type="GO" id="GO:0008395">
    <property type="term" value="F:steroid hydroxylase activity"/>
    <property type="evidence" value="ECO:0007669"/>
    <property type="project" value="TreeGrafter"/>
</dbReference>
<comment type="catalytic activity">
    <reaction evidence="19">
        <text>(5Z,8Z,11Z,14Z)-eicosatetraenoate + reduced [NADPH--hemoprotein reductase] + O2 = 19-hydroxy-(5Z,8Z,11Z,14Z)-eicosatetraenoate + oxidized [NADPH--hemoprotein reductase] + H2O + H(+)</text>
        <dbReference type="Rhea" id="RHEA:39759"/>
        <dbReference type="Rhea" id="RHEA-COMP:11964"/>
        <dbReference type="Rhea" id="RHEA-COMP:11965"/>
        <dbReference type="ChEBI" id="CHEBI:15377"/>
        <dbReference type="ChEBI" id="CHEBI:15378"/>
        <dbReference type="ChEBI" id="CHEBI:15379"/>
        <dbReference type="ChEBI" id="CHEBI:32395"/>
        <dbReference type="ChEBI" id="CHEBI:57618"/>
        <dbReference type="ChEBI" id="CHEBI:58210"/>
        <dbReference type="ChEBI" id="CHEBI:76627"/>
    </reaction>
    <physiologicalReaction direction="left-to-right" evidence="19">
        <dbReference type="Rhea" id="RHEA:39760"/>
    </physiologicalReaction>
</comment>
<protein>
    <recommendedName>
        <fullName evidence="25">Cytochrome P450 2U1</fullName>
        <ecNumber evidence="24">1.14.14.80</ecNumber>
    </recommendedName>
    <alternativeName>
        <fullName evidence="26">Long-chain fatty acid omega-monooxygenase</fullName>
    </alternativeName>
</protein>
<evidence type="ECO:0000256" key="19">
    <source>
        <dbReference type="ARBA" id="ARBA00049206"/>
    </source>
</evidence>
<evidence type="ECO:0000256" key="2">
    <source>
        <dbReference type="ARBA" id="ARBA00004154"/>
    </source>
</evidence>
<evidence type="ECO:0000256" key="29">
    <source>
        <dbReference type="SAM" id="Phobius"/>
    </source>
</evidence>
<keyword evidence="6 27" id="KW-0349">Heme</keyword>
<evidence type="ECO:0000256" key="8">
    <source>
        <dbReference type="ARBA" id="ARBA00022723"/>
    </source>
</evidence>
<keyword evidence="11" id="KW-0492">Microsome</keyword>
<dbReference type="Pfam" id="PF00067">
    <property type="entry name" value="p450"/>
    <property type="match status" value="1"/>
</dbReference>
<evidence type="ECO:0000256" key="21">
    <source>
        <dbReference type="ARBA" id="ARBA00052159"/>
    </source>
</evidence>
<dbReference type="PRINTS" id="PR00385">
    <property type="entry name" value="P450"/>
</dbReference>
<evidence type="ECO:0000256" key="25">
    <source>
        <dbReference type="ARBA" id="ARBA00067282"/>
    </source>
</evidence>
<comment type="catalytic activity">
    <reaction evidence="20">
        <text>(5Z,8Z,11Z,14Z)-eicosatetraenoate + reduced [NADPH--hemoprotein reductase] + O2 = 20-hydroxy-(5Z,8Z,11Z,14Z)-eicosatetraenoate + oxidized [NADPH--hemoprotein reductase] + H2O + H(+)</text>
        <dbReference type="Rhea" id="RHEA:39755"/>
        <dbReference type="Rhea" id="RHEA-COMP:11964"/>
        <dbReference type="Rhea" id="RHEA-COMP:11965"/>
        <dbReference type="ChEBI" id="CHEBI:15377"/>
        <dbReference type="ChEBI" id="CHEBI:15378"/>
        <dbReference type="ChEBI" id="CHEBI:15379"/>
        <dbReference type="ChEBI" id="CHEBI:32395"/>
        <dbReference type="ChEBI" id="CHEBI:57618"/>
        <dbReference type="ChEBI" id="CHEBI:58210"/>
        <dbReference type="ChEBI" id="CHEBI:76624"/>
    </reaction>
    <physiologicalReaction direction="left-to-right" evidence="20">
        <dbReference type="Rhea" id="RHEA:39756"/>
    </physiologicalReaction>
</comment>
<dbReference type="OrthoDB" id="1103324at2759"/>
<evidence type="ECO:0000256" key="28">
    <source>
        <dbReference type="RuleBase" id="RU000461"/>
    </source>
</evidence>
<organism evidence="30 31">
    <name type="scientific">Branchiostoma lanceolatum</name>
    <name type="common">Common lancelet</name>
    <name type="synonym">Amphioxus lanceolatum</name>
    <dbReference type="NCBI Taxonomy" id="7740"/>
    <lineage>
        <taxon>Eukaryota</taxon>
        <taxon>Metazoa</taxon>
        <taxon>Chordata</taxon>
        <taxon>Cephalochordata</taxon>
        <taxon>Leptocardii</taxon>
        <taxon>Amphioxiformes</taxon>
        <taxon>Branchiostomatidae</taxon>
        <taxon>Branchiostoma</taxon>
    </lineage>
</organism>
<dbReference type="SUPFAM" id="SSF48264">
    <property type="entry name" value="Cytochrome P450"/>
    <property type="match status" value="1"/>
</dbReference>
<evidence type="ECO:0000256" key="24">
    <source>
        <dbReference type="ARBA" id="ARBA00066560"/>
    </source>
</evidence>
<reference evidence="30" key="1">
    <citation type="submission" date="2022-01" db="EMBL/GenBank/DDBJ databases">
        <authorList>
            <person name="Braso-Vives M."/>
        </authorList>
    </citation>
    <scope>NUCLEOTIDE SEQUENCE</scope>
</reference>
<dbReference type="GO" id="GO:0005506">
    <property type="term" value="F:iron ion binding"/>
    <property type="evidence" value="ECO:0007669"/>
    <property type="project" value="InterPro"/>
</dbReference>
<dbReference type="InterPro" id="IPR036396">
    <property type="entry name" value="Cyt_P450_sf"/>
</dbReference>
<dbReference type="InterPro" id="IPR050182">
    <property type="entry name" value="Cytochrome_P450_fam2"/>
</dbReference>
<evidence type="ECO:0000256" key="18">
    <source>
        <dbReference type="ARBA" id="ARBA00023136"/>
    </source>
</evidence>
<dbReference type="Proteomes" id="UP000838412">
    <property type="component" value="Chromosome 6"/>
</dbReference>
<evidence type="ECO:0000256" key="16">
    <source>
        <dbReference type="ARBA" id="ARBA00023098"/>
    </source>
</evidence>
<feature type="binding site" description="axial binding residue" evidence="27">
    <location>
        <position position="460"/>
    </location>
    <ligand>
        <name>heme</name>
        <dbReference type="ChEBI" id="CHEBI:30413"/>
    </ligand>
    <ligandPart>
        <name>Fe</name>
        <dbReference type="ChEBI" id="CHEBI:18248"/>
    </ligandPart>
</feature>
<dbReference type="GO" id="GO:0005789">
    <property type="term" value="C:endoplasmic reticulum membrane"/>
    <property type="evidence" value="ECO:0007669"/>
    <property type="project" value="UniProtKB-SubCell"/>
</dbReference>
<sequence>MSIMSVLLPAVNWLWSLQALLVGVVLIITTVLWKRPSTTDLPPGPRGLPLVGNLFSMSKDIPVVFQEWSKKYGDVFTVYAFSQPRVVLNGFSAIREALVANADVFSSRPPFPIAGSPDQSAKGLLFEPYTPRFKEHKKFTMAALRDFGVGKRSLEGKILEEARALSGVISKKENHTFCISRLFKNASCNVICSLVFGSRYEYDDVKGKELLMMIEQTFSIKRHHMLPLIFPVLRVIPSLKKASEGFINNQRKLREHIREQIAKHAETFDPNDIRDFLDAFLLEAKKRKEDENSTFTEEQHVEAIKSARGSHSRAIVRQLFLAGTDTIANTLHWAVLFMILHPDIQQKVQQEIDSVLGPNQDPSMEHRSQMSYTEATLSEISRMAATAPMAQQHFTTSDIFFRGYHIPKDTGVDVNIWSVLYDPQLWPEPNKFDPTRFLDDSGKFVRREEMIVFSMGRRLCPGERLAKAELFLFFTSLLQRFTFKPPEGCPMPSAEGVFGLVYSPTPFQLVAELRK</sequence>
<dbReference type="Gene3D" id="1.10.630.10">
    <property type="entry name" value="Cytochrome P450"/>
    <property type="match status" value="1"/>
</dbReference>
<feature type="transmembrane region" description="Helical" evidence="29">
    <location>
        <begin position="12"/>
        <end position="33"/>
    </location>
</feature>
<dbReference type="PROSITE" id="PS00086">
    <property type="entry name" value="CYTOCHROME_P450"/>
    <property type="match status" value="1"/>
</dbReference>
<dbReference type="PANTHER" id="PTHR24300:SF404">
    <property type="entry name" value="CYTOCHROME P450 2D6-LIKE"/>
    <property type="match status" value="1"/>
</dbReference>
<comment type="similarity">
    <text evidence="5 28">Belongs to the cytochrome P450 family.</text>
</comment>
<dbReference type="InterPro" id="IPR002401">
    <property type="entry name" value="Cyt_P450_E_grp-I"/>
</dbReference>
<evidence type="ECO:0000256" key="17">
    <source>
        <dbReference type="ARBA" id="ARBA00023128"/>
    </source>
</evidence>
<evidence type="ECO:0000256" key="4">
    <source>
        <dbReference type="ARBA" id="ARBA00004477"/>
    </source>
</evidence>
<proteinExistence type="inferred from homology"/>
<evidence type="ECO:0000256" key="9">
    <source>
        <dbReference type="ARBA" id="ARBA00022792"/>
    </source>
</evidence>
<comment type="cofactor">
    <cofactor evidence="1 27">
        <name>heme</name>
        <dbReference type="ChEBI" id="CHEBI:30413"/>
    </cofactor>
</comment>
<keyword evidence="18 29" id="KW-0472">Membrane</keyword>
<keyword evidence="15 28" id="KW-0503">Monooxygenase</keyword>
<gene>
    <name evidence="30" type="primary">CYP2U1</name>
    <name evidence="30" type="ORF">BLAG_LOCUS20999</name>
</gene>
<name>A0A8K0A3B9_BRALA</name>
<dbReference type="FunFam" id="1.10.630.10:FF:000017">
    <property type="entry name" value="cytochrome P450 2U1 isoform X1"/>
    <property type="match status" value="1"/>
</dbReference>
<evidence type="ECO:0000313" key="31">
    <source>
        <dbReference type="Proteomes" id="UP000838412"/>
    </source>
</evidence>
<evidence type="ECO:0000256" key="15">
    <source>
        <dbReference type="ARBA" id="ARBA00023033"/>
    </source>
</evidence>
<keyword evidence="7 29" id="KW-0812">Transmembrane</keyword>
<dbReference type="GO" id="GO:0006629">
    <property type="term" value="P:lipid metabolic process"/>
    <property type="evidence" value="ECO:0007669"/>
    <property type="project" value="UniProtKB-KW"/>
</dbReference>
<dbReference type="InterPro" id="IPR017972">
    <property type="entry name" value="Cyt_P450_CS"/>
</dbReference>
<keyword evidence="10" id="KW-0256">Endoplasmic reticulum</keyword>
<keyword evidence="9" id="KW-0999">Mitochondrion inner membrane</keyword>
<dbReference type="AlphaFoldDB" id="A0A8K0A3B9"/>
<keyword evidence="31" id="KW-1185">Reference proteome</keyword>
<keyword evidence="12 29" id="KW-1133">Transmembrane helix</keyword>
<dbReference type="GO" id="GO:0006805">
    <property type="term" value="P:xenobiotic metabolic process"/>
    <property type="evidence" value="ECO:0007669"/>
    <property type="project" value="TreeGrafter"/>
</dbReference>
<evidence type="ECO:0000256" key="7">
    <source>
        <dbReference type="ARBA" id="ARBA00022692"/>
    </source>
</evidence>
<evidence type="ECO:0000256" key="12">
    <source>
        <dbReference type="ARBA" id="ARBA00022989"/>
    </source>
</evidence>
<comment type="function">
    <text evidence="23">A cytochrome P450 monooxygenase involved in the metabolism of arachidonic acid and its conjugates. Mechanistically, uses molecular oxygen inserting one oxygen atom into a substrate, and reducing the second into a water molecule, with two electrons provided by NADPH via cytochrome P450 reductase (CPR; NADPH-ferrihemoprotein reductase). Acts as an omega and omega-1 hydroxylase for arachidonic acid and possibly for other long chain fatty acids. May modulate the arachidonic acid signaling pathway and play a role in other fatty acid signaling processes. May down-regulate the biological activities of N-arachidonoyl-serotonin, an endocannabinoid that has anti-nociceptive effects through inhibition of fatty acid amide hydrolase FAAH, TRPV1 receptor and T-type calcium channels. Catalyzes C-2 oxidation of the indole ring of N-arachidonoyl-serotonin forming a less active product 2-oxo-N-arachidonoyl-serotonin.</text>
</comment>
<keyword evidence="14 27" id="KW-0408">Iron</keyword>
<keyword evidence="8 27" id="KW-0479">Metal-binding</keyword>
<evidence type="ECO:0000256" key="20">
    <source>
        <dbReference type="ARBA" id="ARBA00051320"/>
    </source>
</evidence>
<evidence type="ECO:0000256" key="22">
    <source>
        <dbReference type="ARBA" id="ARBA00052378"/>
    </source>
</evidence>
<accession>A0A8K0A3B9</accession>
<keyword evidence="17" id="KW-0496">Mitochondrion</keyword>
<comment type="catalytic activity">
    <reaction evidence="22">
        <text>an omega-methyl-long-chain fatty acid + reduced [NADPH--hemoprotein reductase] + O2 = an omega-hydroxy-long-chain fatty acid + oxidized [NADPH--hemoprotein reductase] + H2O + H(+)</text>
        <dbReference type="Rhea" id="RHEA:56748"/>
        <dbReference type="Rhea" id="RHEA-COMP:11964"/>
        <dbReference type="Rhea" id="RHEA-COMP:11965"/>
        <dbReference type="ChEBI" id="CHEBI:15377"/>
        <dbReference type="ChEBI" id="CHEBI:15378"/>
        <dbReference type="ChEBI" id="CHEBI:15379"/>
        <dbReference type="ChEBI" id="CHEBI:57618"/>
        <dbReference type="ChEBI" id="CHEBI:58210"/>
        <dbReference type="ChEBI" id="CHEBI:140991"/>
        <dbReference type="ChEBI" id="CHEBI:140992"/>
        <dbReference type="EC" id="1.14.14.80"/>
    </reaction>
    <physiologicalReaction direction="left-to-right" evidence="22">
        <dbReference type="Rhea" id="RHEA:56749"/>
    </physiologicalReaction>
</comment>
<evidence type="ECO:0000256" key="23">
    <source>
        <dbReference type="ARBA" id="ARBA00058812"/>
    </source>
</evidence>
<comment type="subcellular location">
    <subcellularLocation>
        <location evidence="4">Endoplasmic reticulum membrane</location>
        <topology evidence="4">Multi-pass membrane protein</topology>
    </subcellularLocation>
    <subcellularLocation>
        <location evidence="2">Microsome membrane</location>
        <topology evidence="2">Multi-pass membrane protein</topology>
    </subcellularLocation>
    <subcellularLocation>
        <location evidence="3">Mitochondrion inner membrane</location>
        <topology evidence="3">Multi-pass membrane protein</topology>
    </subcellularLocation>
</comment>
<dbReference type="GO" id="GO:0102033">
    <property type="term" value="F:long-chain fatty acid omega-hydroxylase activity"/>
    <property type="evidence" value="ECO:0007669"/>
    <property type="project" value="UniProtKB-EC"/>
</dbReference>
<keyword evidence="16" id="KW-0443">Lipid metabolism</keyword>
<dbReference type="EMBL" id="OV696691">
    <property type="protein sequence ID" value="CAH1267805.1"/>
    <property type="molecule type" value="Genomic_DNA"/>
</dbReference>
<dbReference type="GO" id="GO:0006082">
    <property type="term" value="P:organic acid metabolic process"/>
    <property type="evidence" value="ECO:0007669"/>
    <property type="project" value="TreeGrafter"/>
</dbReference>
<evidence type="ECO:0000256" key="27">
    <source>
        <dbReference type="PIRSR" id="PIRSR602401-1"/>
    </source>
</evidence>
<evidence type="ECO:0000256" key="5">
    <source>
        <dbReference type="ARBA" id="ARBA00010617"/>
    </source>
</evidence>
<dbReference type="GO" id="GO:0020037">
    <property type="term" value="F:heme binding"/>
    <property type="evidence" value="ECO:0007669"/>
    <property type="project" value="InterPro"/>
</dbReference>
<dbReference type="InterPro" id="IPR001128">
    <property type="entry name" value="Cyt_P450"/>
</dbReference>
<dbReference type="EC" id="1.14.14.80" evidence="24"/>
<dbReference type="PRINTS" id="PR00463">
    <property type="entry name" value="EP450I"/>
</dbReference>
<comment type="catalytic activity">
    <reaction evidence="21">
        <text>N-[(5Z,8Z,11Z,14Z)-eicosatetraenoyl]-serotonin + reduced [NADPH--hemoprotein reductase] + O2 = 2-oxo-N-[(5Z,8Z,11Z,14Z)-eicosatetraenoyl]-serotonin + oxidized [NADPH--hemoprotein reductase] + H2O + H(+)</text>
        <dbReference type="Rhea" id="RHEA:50296"/>
        <dbReference type="Rhea" id="RHEA-COMP:11964"/>
        <dbReference type="Rhea" id="RHEA-COMP:11965"/>
        <dbReference type="ChEBI" id="CHEBI:15377"/>
        <dbReference type="ChEBI" id="CHEBI:15378"/>
        <dbReference type="ChEBI" id="CHEBI:15379"/>
        <dbReference type="ChEBI" id="CHEBI:57618"/>
        <dbReference type="ChEBI" id="CHEBI:58210"/>
        <dbReference type="ChEBI" id="CHEBI:132255"/>
        <dbReference type="ChEBI" id="CHEBI:132256"/>
    </reaction>
    <physiologicalReaction direction="left-to-right" evidence="21">
        <dbReference type="Rhea" id="RHEA:50297"/>
    </physiologicalReaction>
</comment>
<keyword evidence="13 28" id="KW-0560">Oxidoreductase</keyword>
<evidence type="ECO:0000256" key="14">
    <source>
        <dbReference type="ARBA" id="ARBA00023004"/>
    </source>
</evidence>
<evidence type="ECO:0000313" key="30">
    <source>
        <dbReference type="EMBL" id="CAH1267805.1"/>
    </source>
</evidence>
<evidence type="ECO:0000256" key="10">
    <source>
        <dbReference type="ARBA" id="ARBA00022824"/>
    </source>
</evidence>